<evidence type="ECO:0000313" key="1">
    <source>
        <dbReference type="EMBL" id="CCO93841.1"/>
    </source>
</evidence>
<name>A0A831A001_ERWAM</name>
<gene>
    <name evidence="1" type="ORF">BN437_1911</name>
</gene>
<dbReference type="Proteomes" id="UP000013111">
    <property type="component" value="Unassembled WGS sequence"/>
</dbReference>
<dbReference type="AlphaFoldDB" id="A0A831A001"/>
<reference evidence="1 2" key="1">
    <citation type="submission" date="2012-11" db="EMBL/GenBank/DDBJ databases">
        <authorList>
            <person name="Linke B."/>
        </authorList>
    </citation>
    <scope>NUCLEOTIDE SEQUENCE [LARGE SCALE GENOMIC DNA]</scope>
    <source>
        <strain evidence="2">CFBP 1232</strain>
    </source>
</reference>
<protein>
    <submittedName>
        <fullName evidence="1">Lambdoid prophage Qin defective integrase</fullName>
    </submittedName>
</protein>
<comment type="caution">
    <text evidence="1">The sequence shown here is derived from an EMBL/GenBank/DDBJ whole genome shotgun (WGS) entry which is preliminary data.</text>
</comment>
<sequence>MLAFAAGIRTIRDILLPADANPSFIADQMGHENGHRVYEVYGKWTEELNGDRVLMLNKKLAR</sequence>
<reference evidence="1 2" key="2">
    <citation type="submission" date="2013-04" db="EMBL/GenBank/DDBJ databases">
        <title>Comparative genomics of 12 strains of Erwinia amylovora identifies a pan-genome with a large conserved core and provides insights into host specificity.</title>
        <authorList>
            <person name="Mann R.A."/>
            <person name="Smits T.H.M."/>
            <person name="Buehlmann A."/>
            <person name="Blom J."/>
            <person name="Goesmann A."/>
            <person name="Frey J.E."/>
            <person name="Plummer K.M."/>
            <person name="Beer S.V."/>
            <person name="Luck J."/>
            <person name="Duffy B."/>
            <person name="Rodoni B."/>
        </authorList>
    </citation>
    <scope>NUCLEOTIDE SEQUENCE [LARGE SCALE GENOMIC DNA]</scope>
    <source>
        <strain evidence="2">CFBP 1232</strain>
    </source>
</reference>
<dbReference type="EMBL" id="CAPB01000020">
    <property type="protein sequence ID" value="CCO93841.1"/>
    <property type="molecule type" value="Genomic_DNA"/>
</dbReference>
<organism evidence="1 2">
    <name type="scientific">Erwinia amylovora NBRC 12687 = CFBP 1232</name>
    <dbReference type="NCBI Taxonomy" id="1219359"/>
    <lineage>
        <taxon>Bacteria</taxon>
        <taxon>Pseudomonadati</taxon>
        <taxon>Pseudomonadota</taxon>
        <taxon>Gammaproteobacteria</taxon>
        <taxon>Enterobacterales</taxon>
        <taxon>Erwiniaceae</taxon>
        <taxon>Erwinia</taxon>
    </lineage>
</organism>
<evidence type="ECO:0000313" key="2">
    <source>
        <dbReference type="Proteomes" id="UP000013111"/>
    </source>
</evidence>
<accession>A0A831A001</accession>
<proteinExistence type="predicted"/>